<dbReference type="Gene3D" id="3.40.190.80">
    <property type="match status" value="1"/>
</dbReference>
<keyword evidence="6" id="KW-1185">Reference proteome</keyword>
<keyword evidence="4" id="KW-0460">Magnesium</keyword>
<dbReference type="Gene3D" id="3.30.540.10">
    <property type="entry name" value="Fructose-1,6-Bisphosphatase, subunit A, domain 1"/>
    <property type="match status" value="1"/>
</dbReference>
<evidence type="ECO:0000256" key="2">
    <source>
        <dbReference type="ARBA" id="ARBA00022723"/>
    </source>
</evidence>
<dbReference type="PRINTS" id="PR00377">
    <property type="entry name" value="IMPHPHTASES"/>
</dbReference>
<reference evidence="5 6" key="1">
    <citation type="submission" date="2016-11" db="EMBL/GenBank/DDBJ databases">
        <authorList>
            <person name="Varghese N."/>
            <person name="Submissions S."/>
        </authorList>
    </citation>
    <scope>NUCLEOTIDE SEQUENCE [LARGE SCALE GENOMIC DNA]</scope>
    <source>
        <strain evidence="5 6">DSM 21988</strain>
    </source>
</reference>
<evidence type="ECO:0000313" key="5">
    <source>
        <dbReference type="EMBL" id="SHI55217.1"/>
    </source>
</evidence>
<evidence type="ECO:0000313" key="6">
    <source>
        <dbReference type="Proteomes" id="UP000184290"/>
    </source>
</evidence>
<dbReference type="RefSeq" id="WP_060600716.1">
    <property type="nucleotide sequence ID" value="NZ_FQZC01000001.1"/>
</dbReference>
<proteinExistence type="inferred from homology"/>
<accession>A0ABY1I3G5</accession>
<gene>
    <name evidence="5" type="ORF">SAMN02745911_0490</name>
</gene>
<organism evidence="5 6">
    <name type="scientific">Aureimonas altamirensis DSM 21988</name>
    <dbReference type="NCBI Taxonomy" id="1121026"/>
    <lineage>
        <taxon>Bacteria</taxon>
        <taxon>Pseudomonadati</taxon>
        <taxon>Pseudomonadota</taxon>
        <taxon>Alphaproteobacteria</taxon>
        <taxon>Hyphomicrobiales</taxon>
        <taxon>Aurantimonadaceae</taxon>
        <taxon>Aureimonas</taxon>
    </lineage>
</organism>
<dbReference type="PANTHER" id="PTHR20854:SF4">
    <property type="entry name" value="INOSITOL-1-MONOPHOSPHATASE-RELATED"/>
    <property type="match status" value="1"/>
</dbReference>
<evidence type="ECO:0000256" key="3">
    <source>
        <dbReference type="ARBA" id="ARBA00022801"/>
    </source>
</evidence>
<dbReference type="EMBL" id="FQZC01000001">
    <property type="protein sequence ID" value="SHI55217.1"/>
    <property type="molecule type" value="Genomic_DNA"/>
</dbReference>
<dbReference type="InterPro" id="IPR020583">
    <property type="entry name" value="Inositol_monoP_metal-BS"/>
</dbReference>
<comment type="similarity">
    <text evidence="1">Belongs to the inositol monophosphatase superfamily.</text>
</comment>
<dbReference type="Proteomes" id="UP000184290">
    <property type="component" value="Unassembled WGS sequence"/>
</dbReference>
<dbReference type="PROSITE" id="PS00629">
    <property type="entry name" value="IMP_1"/>
    <property type="match status" value="1"/>
</dbReference>
<dbReference type="PANTHER" id="PTHR20854">
    <property type="entry name" value="INOSITOL MONOPHOSPHATASE"/>
    <property type="match status" value="1"/>
</dbReference>
<sequence>MKGTLVTQFDTDKLADILRQAARSEIMPRFRRLSAGDIREKTSAVDLVTEADEAAERAIEAACRQAFPDAAFVGEEGVAANAGLIDKVAGADLAIVVDPIDGTANFASGAPMFGVMAAVVRKGETIAGVIYDPLGDDAMVGEKGGGVFFKSGDEAAKRMQYAGPVPLADMVGAAATSQLPLEQRRRTLAGFGETRILSSFRSAAQEYRLALSGALHYLYYVKLMPWDHLAGAMMCQEAGAYVRRLDGSVYLPGHVAGGLLVAPDEAGWHDLRAVIG</sequence>
<evidence type="ECO:0000256" key="4">
    <source>
        <dbReference type="ARBA" id="ARBA00022842"/>
    </source>
</evidence>
<protein>
    <submittedName>
        <fullName evidence="5">Fructose-1,6-bisphosphatase</fullName>
    </submittedName>
</protein>
<dbReference type="Pfam" id="PF00459">
    <property type="entry name" value="Inositol_P"/>
    <property type="match status" value="1"/>
</dbReference>
<keyword evidence="2" id="KW-0479">Metal-binding</keyword>
<comment type="caution">
    <text evidence="5">The sequence shown here is derived from an EMBL/GenBank/DDBJ whole genome shotgun (WGS) entry which is preliminary data.</text>
</comment>
<evidence type="ECO:0000256" key="1">
    <source>
        <dbReference type="ARBA" id="ARBA00009759"/>
    </source>
</evidence>
<dbReference type="SUPFAM" id="SSF56655">
    <property type="entry name" value="Carbohydrate phosphatase"/>
    <property type="match status" value="1"/>
</dbReference>
<dbReference type="InterPro" id="IPR000760">
    <property type="entry name" value="Inositol_monophosphatase-like"/>
</dbReference>
<keyword evidence="3" id="KW-0378">Hydrolase</keyword>
<name>A0ABY1I3G5_9HYPH</name>